<keyword evidence="3" id="KW-1185">Reference proteome</keyword>
<proteinExistence type="predicted"/>
<evidence type="ECO:0000259" key="1">
    <source>
        <dbReference type="Pfam" id="PF24494"/>
    </source>
</evidence>
<evidence type="ECO:0000313" key="3">
    <source>
        <dbReference type="Proteomes" id="UP000234585"/>
    </source>
</evidence>
<name>A0A2I2FEI3_ASPCN</name>
<dbReference type="OrthoDB" id="5429427at2759"/>
<gene>
    <name evidence="2" type="ORF">BDW47DRAFT_124961</name>
</gene>
<dbReference type="Gene3D" id="3.90.210.10">
    <property type="entry name" value="Heat-Labile Enterotoxin, subunit A"/>
    <property type="match status" value="1"/>
</dbReference>
<dbReference type="GeneID" id="36523486"/>
<dbReference type="Pfam" id="PF24494">
    <property type="entry name" value="DUF7587"/>
    <property type="match status" value="1"/>
</dbReference>
<dbReference type="Proteomes" id="UP000234585">
    <property type="component" value="Unassembled WGS sequence"/>
</dbReference>
<accession>A0A2I2FEI3</accession>
<evidence type="ECO:0000313" key="2">
    <source>
        <dbReference type="EMBL" id="PLB39040.1"/>
    </source>
</evidence>
<dbReference type="PANTHER" id="PTHR40781">
    <property type="match status" value="1"/>
</dbReference>
<organism evidence="2 3">
    <name type="scientific">Aspergillus candidus</name>
    <dbReference type="NCBI Taxonomy" id="41067"/>
    <lineage>
        <taxon>Eukaryota</taxon>
        <taxon>Fungi</taxon>
        <taxon>Dikarya</taxon>
        <taxon>Ascomycota</taxon>
        <taxon>Pezizomycotina</taxon>
        <taxon>Eurotiomycetes</taxon>
        <taxon>Eurotiomycetidae</taxon>
        <taxon>Eurotiales</taxon>
        <taxon>Aspergillaceae</taxon>
        <taxon>Aspergillus</taxon>
        <taxon>Aspergillus subgen. Circumdati</taxon>
    </lineage>
</organism>
<dbReference type="AlphaFoldDB" id="A0A2I2FEI3"/>
<dbReference type="RefSeq" id="XP_024673052.1">
    <property type="nucleotide sequence ID" value="XM_024816326.1"/>
</dbReference>
<sequence>MNPIPARFYRVQHDGSYTIFDHVDGFESPGHYQMAYSFWLNRGKLESHLNWKARSDQPTPFISVFDNLGDANDRALLLRQRNTGVFVAEIDTSSLQGAVLDIEFAEGVIKLPVWVNEESGVTIVSTSAVRTHLEVGLSVSQESEWFALDHIPYSMIRGIRNY</sequence>
<dbReference type="InterPro" id="IPR056009">
    <property type="entry name" value="DUF7587"/>
</dbReference>
<feature type="domain" description="DUF7587" evidence="1">
    <location>
        <begin position="4"/>
        <end position="156"/>
    </location>
</feature>
<protein>
    <recommendedName>
        <fullName evidence="1">DUF7587 domain-containing protein</fullName>
    </recommendedName>
</protein>
<dbReference type="EMBL" id="KZ559132">
    <property type="protein sequence ID" value="PLB39040.1"/>
    <property type="molecule type" value="Genomic_DNA"/>
</dbReference>
<dbReference type="PANTHER" id="PTHR40781:SF1">
    <property type="match status" value="1"/>
</dbReference>
<reference evidence="2 3" key="1">
    <citation type="submission" date="2017-12" db="EMBL/GenBank/DDBJ databases">
        <authorList>
            <consortium name="DOE Joint Genome Institute"/>
            <person name="Haridas S."/>
            <person name="Kjaerbolling I."/>
            <person name="Vesth T.C."/>
            <person name="Frisvad J.C."/>
            <person name="Nybo J.L."/>
            <person name="Theobald S."/>
            <person name="Kuo A."/>
            <person name="Bowyer P."/>
            <person name="Matsuda Y."/>
            <person name="Mondo S."/>
            <person name="Lyhne E.K."/>
            <person name="Kogle M.E."/>
            <person name="Clum A."/>
            <person name="Lipzen A."/>
            <person name="Salamov A."/>
            <person name="Ngan C.Y."/>
            <person name="Daum C."/>
            <person name="Chiniquy J."/>
            <person name="Barry K."/>
            <person name="LaButti K."/>
            <person name="Simmons B.A."/>
            <person name="Magnuson J.K."/>
            <person name="Mortensen U.H."/>
            <person name="Larsen T.O."/>
            <person name="Grigoriev I.V."/>
            <person name="Baker S.E."/>
            <person name="Andersen M.R."/>
            <person name="Nordberg H.P."/>
            <person name="Cantor M.N."/>
            <person name="Hua S.X."/>
        </authorList>
    </citation>
    <scope>NUCLEOTIDE SEQUENCE [LARGE SCALE GENOMIC DNA]</scope>
    <source>
        <strain evidence="2 3">CBS 102.13</strain>
    </source>
</reference>